<dbReference type="eggNOG" id="ENOG502SMFK">
    <property type="taxonomic scope" value="Eukaryota"/>
</dbReference>
<accession>A0A0A2VJI1</accession>
<dbReference type="STRING" id="1245745.A0A0A2VJI1"/>
<comment type="similarity">
    <text evidence="1">Belongs to the methyltransferase superfamily. LaeA methyltransferase family.</text>
</comment>
<dbReference type="Gene3D" id="3.40.50.150">
    <property type="entry name" value="Vaccinia Virus protein VP39"/>
    <property type="match status" value="1"/>
</dbReference>
<dbReference type="HOGENOM" id="CLU_010595_0_2_1"/>
<name>A0A0A2VJI1_BEABA</name>
<proteinExistence type="inferred from homology"/>
<dbReference type="SUPFAM" id="SSF53335">
    <property type="entry name" value="S-adenosyl-L-methionine-dependent methyltransferases"/>
    <property type="match status" value="1"/>
</dbReference>
<evidence type="ECO:0000256" key="2">
    <source>
        <dbReference type="SAM" id="MobiDB-lite"/>
    </source>
</evidence>
<evidence type="ECO:0000313" key="4">
    <source>
        <dbReference type="Proteomes" id="UP000030106"/>
    </source>
</evidence>
<evidence type="ECO:0000313" key="3">
    <source>
        <dbReference type="EMBL" id="KGQ06285.1"/>
    </source>
</evidence>
<dbReference type="PANTHER" id="PTHR43591:SF102">
    <property type="entry name" value="S-ADENOSYL-L-METHIONINE-DEPENDENT METHYLTRANSFERASE"/>
    <property type="match status" value="1"/>
</dbReference>
<evidence type="ECO:0008006" key="5">
    <source>
        <dbReference type="Google" id="ProtNLM"/>
    </source>
</evidence>
<dbReference type="CDD" id="cd02440">
    <property type="entry name" value="AdoMet_MTases"/>
    <property type="match status" value="1"/>
</dbReference>
<sequence>MSQTAQKTSTLSPEVTQLDPSSTSEHGRTYHSFKHGKYILPNDSKEQYRLNSQHQLLKLLLDGSLGSAPVGRAPSVLDIGTGTGIWAMDFASAFPDSQVVGMDLSLIQPSNTPPNCRFVRGDAEDDDWPVAGTFDYIHLRMMVSCFNQPRRTIKSIFEKLAPGGWVEFQDVEMGACSEDGSTRGTSMERLGGYLESGLVAIKRDPKIARQYESILRETGFVDVVARQIQIPCGIWSEDPKQQALGKLFLSTYTEESLTGLSTKLLLAAGLTIEQGTQLIAGTVRDYLDPEIHGYIVFHVVHGRKPE</sequence>
<dbReference type="Proteomes" id="UP000030106">
    <property type="component" value="Unassembled WGS sequence"/>
</dbReference>
<dbReference type="AlphaFoldDB" id="A0A0A2VJI1"/>
<comment type="caution">
    <text evidence="3">The sequence shown here is derived from an EMBL/GenBank/DDBJ whole genome shotgun (WGS) entry which is preliminary data.</text>
</comment>
<organism evidence="3 4">
    <name type="scientific">Beauveria bassiana D1-5</name>
    <dbReference type="NCBI Taxonomy" id="1245745"/>
    <lineage>
        <taxon>Eukaryota</taxon>
        <taxon>Fungi</taxon>
        <taxon>Dikarya</taxon>
        <taxon>Ascomycota</taxon>
        <taxon>Pezizomycotina</taxon>
        <taxon>Sordariomycetes</taxon>
        <taxon>Hypocreomycetidae</taxon>
        <taxon>Hypocreales</taxon>
        <taxon>Cordycipitaceae</taxon>
        <taxon>Beauveria</taxon>
    </lineage>
</organism>
<dbReference type="InterPro" id="IPR029063">
    <property type="entry name" value="SAM-dependent_MTases_sf"/>
</dbReference>
<reference evidence="3 4" key="1">
    <citation type="submission" date="2012-10" db="EMBL/GenBank/DDBJ databases">
        <title>Genome sequencing and analysis of entomopathogenic fungi Beauveria bassiana D1-5.</title>
        <authorList>
            <person name="Li Q."/>
            <person name="Wang L."/>
            <person name="Zhang Z."/>
            <person name="Wang Q."/>
            <person name="Ren J."/>
            <person name="Wang M."/>
            <person name="Xu W."/>
            <person name="Wang J."/>
            <person name="Lu Y."/>
            <person name="Du Q."/>
            <person name="Sun Z."/>
        </authorList>
    </citation>
    <scope>NUCLEOTIDE SEQUENCE [LARGE SCALE GENOMIC DNA]</scope>
    <source>
        <strain evidence="3 4">D1-5</strain>
    </source>
</reference>
<evidence type="ECO:0000256" key="1">
    <source>
        <dbReference type="ARBA" id="ARBA00038158"/>
    </source>
</evidence>
<feature type="compositionally biased region" description="Polar residues" evidence="2">
    <location>
        <begin position="1"/>
        <end position="24"/>
    </location>
</feature>
<gene>
    <name evidence="3" type="ORF">BBAD15_g8422</name>
</gene>
<dbReference type="EMBL" id="ANFO01000842">
    <property type="protein sequence ID" value="KGQ06285.1"/>
    <property type="molecule type" value="Genomic_DNA"/>
</dbReference>
<dbReference type="PANTHER" id="PTHR43591">
    <property type="entry name" value="METHYLTRANSFERASE"/>
    <property type="match status" value="1"/>
</dbReference>
<feature type="region of interest" description="Disordered" evidence="2">
    <location>
        <begin position="1"/>
        <end position="29"/>
    </location>
</feature>
<dbReference type="GO" id="GO:0008168">
    <property type="term" value="F:methyltransferase activity"/>
    <property type="evidence" value="ECO:0007669"/>
    <property type="project" value="TreeGrafter"/>
</dbReference>
<dbReference type="Pfam" id="PF13489">
    <property type="entry name" value="Methyltransf_23"/>
    <property type="match status" value="1"/>
</dbReference>
<protein>
    <recommendedName>
        <fullName evidence="5">Demethylmenaquinone methyltransferase</fullName>
    </recommendedName>
</protein>